<evidence type="ECO:0000259" key="8">
    <source>
        <dbReference type="Pfam" id="PF00482"/>
    </source>
</evidence>
<name>A0ABV8MPL5_9NEIS</name>
<evidence type="ECO:0000256" key="7">
    <source>
        <dbReference type="SAM" id="Phobius"/>
    </source>
</evidence>
<evidence type="ECO:0000256" key="1">
    <source>
        <dbReference type="ARBA" id="ARBA00004651"/>
    </source>
</evidence>
<dbReference type="PANTHER" id="PTHR30012">
    <property type="entry name" value="GENERAL SECRETION PATHWAY PROTEIN"/>
    <property type="match status" value="1"/>
</dbReference>
<dbReference type="EMBL" id="JBHSBU010000001">
    <property type="protein sequence ID" value="MFC4160138.1"/>
    <property type="molecule type" value="Genomic_DNA"/>
</dbReference>
<keyword evidence="6 7" id="KW-0472">Membrane</keyword>
<comment type="caution">
    <text evidence="9">The sequence shown here is derived from an EMBL/GenBank/DDBJ whole genome shotgun (WGS) entry which is preliminary data.</text>
</comment>
<dbReference type="PRINTS" id="PR00812">
    <property type="entry name" value="BCTERIALGSPF"/>
</dbReference>
<dbReference type="Gene3D" id="1.20.81.30">
    <property type="entry name" value="Type II secretion system (T2SS), domain F"/>
    <property type="match status" value="2"/>
</dbReference>
<dbReference type="InterPro" id="IPR018076">
    <property type="entry name" value="T2SS_GspF_dom"/>
</dbReference>
<feature type="transmembrane region" description="Helical" evidence="7">
    <location>
        <begin position="358"/>
        <end position="379"/>
    </location>
</feature>
<keyword evidence="4 7" id="KW-0812">Transmembrane</keyword>
<dbReference type="PANTHER" id="PTHR30012:SF0">
    <property type="entry name" value="TYPE II SECRETION SYSTEM PROTEIN F-RELATED"/>
    <property type="match status" value="1"/>
</dbReference>
<evidence type="ECO:0000256" key="5">
    <source>
        <dbReference type="ARBA" id="ARBA00022989"/>
    </source>
</evidence>
<proteinExistence type="inferred from homology"/>
<feature type="domain" description="Type II secretion system protein GspF" evidence="8">
    <location>
        <begin position="61"/>
        <end position="180"/>
    </location>
</feature>
<sequence length="386" mass="41832">MEFVYEAIDSNGRLRCGRIDATDPLAAERGLVRAGFEPLRLRPHLERRRPPSRHERAALWRELAQLLGAGIALADALADLGRDAESPALRGLARRLAEAVEGGIPLSEALARQGTDPVAVGLVRAGERSGRLLEVLGELAESAQQELTEAQRLRQALLYPTVVALLGAAVTVFILLYLVPALGGFIDAIRRPPTWSLRCLLTASTVLREHWGLLLAGPPLLITLGLPLWRRFGTRCWSWLPLVGTAWTHLLRARLARQFGLLYGAGLTVPDSLALLDALLPDRNWRRRLAACRAAVVAGRGIADGCAEAELFAPAALRMLRVGERSGRLEAALAYVARYHGEQGSVGFARLRQLAEPLLTVALGGLLGLLMMAVLGPVYDSIGQLR</sequence>
<evidence type="ECO:0000313" key="9">
    <source>
        <dbReference type="EMBL" id="MFC4160138.1"/>
    </source>
</evidence>
<evidence type="ECO:0000256" key="2">
    <source>
        <dbReference type="ARBA" id="ARBA00005745"/>
    </source>
</evidence>
<comment type="similarity">
    <text evidence="2">Belongs to the GSP F family.</text>
</comment>
<dbReference type="Proteomes" id="UP001595791">
    <property type="component" value="Unassembled WGS sequence"/>
</dbReference>
<evidence type="ECO:0000313" key="10">
    <source>
        <dbReference type="Proteomes" id="UP001595791"/>
    </source>
</evidence>
<organism evidence="9 10">
    <name type="scientific">Chitinimonas lacunae</name>
    <dbReference type="NCBI Taxonomy" id="1963018"/>
    <lineage>
        <taxon>Bacteria</taxon>
        <taxon>Pseudomonadati</taxon>
        <taxon>Pseudomonadota</taxon>
        <taxon>Betaproteobacteria</taxon>
        <taxon>Neisseriales</taxon>
        <taxon>Chitinibacteraceae</taxon>
        <taxon>Chitinimonas</taxon>
    </lineage>
</organism>
<comment type="subcellular location">
    <subcellularLocation>
        <location evidence="1">Cell membrane</location>
        <topology evidence="1">Multi-pass membrane protein</topology>
    </subcellularLocation>
</comment>
<protein>
    <submittedName>
        <fullName evidence="9">Type II secretion system F family protein</fullName>
    </submittedName>
</protein>
<dbReference type="RefSeq" id="WP_378164640.1">
    <property type="nucleotide sequence ID" value="NZ_JBHSBU010000001.1"/>
</dbReference>
<keyword evidence="5 7" id="KW-1133">Transmembrane helix</keyword>
<dbReference type="InterPro" id="IPR003004">
    <property type="entry name" value="GspF/PilC"/>
</dbReference>
<keyword evidence="3" id="KW-1003">Cell membrane</keyword>
<evidence type="ECO:0000256" key="3">
    <source>
        <dbReference type="ARBA" id="ARBA00022475"/>
    </source>
</evidence>
<dbReference type="Pfam" id="PF00482">
    <property type="entry name" value="T2SSF"/>
    <property type="match status" value="2"/>
</dbReference>
<reference evidence="10" key="1">
    <citation type="journal article" date="2019" name="Int. J. Syst. Evol. Microbiol.">
        <title>The Global Catalogue of Microorganisms (GCM) 10K type strain sequencing project: providing services to taxonomists for standard genome sequencing and annotation.</title>
        <authorList>
            <consortium name="The Broad Institute Genomics Platform"/>
            <consortium name="The Broad Institute Genome Sequencing Center for Infectious Disease"/>
            <person name="Wu L."/>
            <person name="Ma J."/>
        </authorList>
    </citation>
    <scope>NUCLEOTIDE SEQUENCE [LARGE SCALE GENOMIC DNA]</scope>
    <source>
        <strain evidence="10">LMG 29894</strain>
    </source>
</reference>
<evidence type="ECO:0000256" key="6">
    <source>
        <dbReference type="ARBA" id="ARBA00023136"/>
    </source>
</evidence>
<keyword evidence="10" id="KW-1185">Reference proteome</keyword>
<accession>A0ABV8MPL5</accession>
<gene>
    <name evidence="9" type="ORF">ACFOW7_12340</name>
</gene>
<evidence type="ECO:0000256" key="4">
    <source>
        <dbReference type="ARBA" id="ARBA00022692"/>
    </source>
</evidence>
<feature type="transmembrane region" description="Helical" evidence="7">
    <location>
        <begin position="157"/>
        <end position="179"/>
    </location>
</feature>
<feature type="domain" description="Type II secretion system protein GspF" evidence="8">
    <location>
        <begin position="256"/>
        <end position="377"/>
    </location>
</feature>
<feature type="transmembrane region" description="Helical" evidence="7">
    <location>
        <begin position="210"/>
        <end position="229"/>
    </location>
</feature>
<dbReference type="InterPro" id="IPR042094">
    <property type="entry name" value="T2SS_GspF_sf"/>
</dbReference>